<comment type="subcellular location">
    <subcellularLocation>
        <location evidence="1">Membrane</location>
        <topology evidence="1">Multi-pass membrane protein</topology>
    </subcellularLocation>
</comment>
<dbReference type="Pfam" id="PF10317">
    <property type="entry name" value="7TM_GPCR_Srd"/>
    <property type="match status" value="1"/>
</dbReference>
<keyword evidence="4 6" id="KW-1133">Transmembrane helix</keyword>
<dbReference type="GO" id="GO:0016020">
    <property type="term" value="C:membrane"/>
    <property type="evidence" value="ECO:0007669"/>
    <property type="project" value="UniProtKB-SubCell"/>
</dbReference>
<keyword evidence="8" id="KW-1185">Reference proteome</keyword>
<protein>
    <recommendedName>
        <fullName evidence="9">G protein-coupled receptor</fullName>
    </recommendedName>
</protein>
<proteinExistence type="inferred from homology"/>
<accession>A0AAV5TCW8</accession>
<feature type="transmembrane region" description="Helical" evidence="6">
    <location>
        <begin position="6"/>
        <end position="27"/>
    </location>
</feature>
<gene>
    <name evidence="7" type="ORF">PENTCL1PPCAC_15577</name>
</gene>
<feature type="non-terminal residue" evidence="7">
    <location>
        <position position="241"/>
    </location>
</feature>
<dbReference type="PANTHER" id="PTHR22945">
    <property type="entry name" value="SERPENTINE RECEPTOR, CLASS D DELTA"/>
    <property type="match status" value="1"/>
</dbReference>
<dbReference type="AlphaFoldDB" id="A0AAV5TCW8"/>
<evidence type="ECO:0000256" key="4">
    <source>
        <dbReference type="ARBA" id="ARBA00022989"/>
    </source>
</evidence>
<comment type="caution">
    <text evidence="7">The sequence shown here is derived from an EMBL/GenBank/DDBJ whole genome shotgun (WGS) entry which is preliminary data.</text>
</comment>
<dbReference type="InterPro" id="IPR019421">
    <property type="entry name" value="7TM_GPCR_serpentine_rcpt_Srd"/>
</dbReference>
<evidence type="ECO:0000256" key="1">
    <source>
        <dbReference type="ARBA" id="ARBA00004141"/>
    </source>
</evidence>
<feature type="transmembrane region" description="Helical" evidence="6">
    <location>
        <begin position="48"/>
        <end position="66"/>
    </location>
</feature>
<evidence type="ECO:0000313" key="7">
    <source>
        <dbReference type="EMBL" id="GMS93402.1"/>
    </source>
</evidence>
<name>A0AAV5TCW8_9BILA</name>
<comment type="similarity">
    <text evidence="2">Belongs to the nematode receptor-like protein srd family.</text>
</comment>
<keyword evidence="5 6" id="KW-0472">Membrane</keyword>
<evidence type="ECO:0000256" key="5">
    <source>
        <dbReference type="ARBA" id="ARBA00023136"/>
    </source>
</evidence>
<evidence type="ECO:0000256" key="3">
    <source>
        <dbReference type="ARBA" id="ARBA00022692"/>
    </source>
</evidence>
<evidence type="ECO:0000313" key="8">
    <source>
        <dbReference type="Proteomes" id="UP001432027"/>
    </source>
</evidence>
<dbReference type="PANTHER" id="PTHR22945:SF40">
    <property type="entry name" value="SERPENTINE RECEPTOR, CLASS D (DELTA)-RELATED"/>
    <property type="match status" value="1"/>
</dbReference>
<evidence type="ECO:0008006" key="9">
    <source>
        <dbReference type="Google" id="ProtNLM"/>
    </source>
</evidence>
<sequence length="241" mass="27051">MAFTHLVYLPLLAFGFLTNVMLMIAVLRGTPKSLKVFNNNNKIYCNSIMTSGLVESIILQSISFWYRNYILSQPSPKARSVHLIVLCTTVPNVAHLIAFKHAKVADPALFNTLYEVYPDTNWTCATFYGIPKLADPYALSMFGIFFVVIPVLFVYLIVTRTQLLRSLARISHHGSMSERTVDMILTIHALLPLSMIFALIGIGLLVLQIYSPQLEAVAYLSAMIAPIFNPAVTIWYLSPYK</sequence>
<evidence type="ECO:0000256" key="6">
    <source>
        <dbReference type="SAM" id="Phobius"/>
    </source>
</evidence>
<dbReference type="EMBL" id="BTSX01000004">
    <property type="protein sequence ID" value="GMS93402.1"/>
    <property type="molecule type" value="Genomic_DNA"/>
</dbReference>
<evidence type="ECO:0000256" key="2">
    <source>
        <dbReference type="ARBA" id="ARBA00009166"/>
    </source>
</evidence>
<dbReference type="Proteomes" id="UP001432027">
    <property type="component" value="Unassembled WGS sequence"/>
</dbReference>
<feature type="transmembrane region" description="Helical" evidence="6">
    <location>
        <begin position="137"/>
        <end position="159"/>
    </location>
</feature>
<reference evidence="7" key="1">
    <citation type="submission" date="2023-10" db="EMBL/GenBank/DDBJ databases">
        <title>Genome assembly of Pristionchus species.</title>
        <authorList>
            <person name="Yoshida K."/>
            <person name="Sommer R.J."/>
        </authorList>
    </citation>
    <scope>NUCLEOTIDE SEQUENCE</scope>
    <source>
        <strain evidence="7">RS0144</strain>
    </source>
</reference>
<keyword evidence="3 6" id="KW-0812">Transmembrane</keyword>
<feature type="transmembrane region" description="Helical" evidence="6">
    <location>
        <begin position="180"/>
        <end position="210"/>
    </location>
</feature>
<feature type="transmembrane region" description="Helical" evidence="6">
    <location>
        <begin position="216"/>
        <end position="237"/>
    </location>
</feature>
<dbReference type="InterPro" id="IPR050920">
    <property type="entry name" value="Nematode_rcpt-like_delta"/>
</dbReference>
<organism evidence="7 8">
    <name type="scientific">Pristionchus entomophagus</name>
    <dbReference type="NCBI Taxonomy" id="358040"/>
    <lineage>
        <taxon>Eukaryota</taxon>
        <taxon>Metazoa</taxon>
        <taxon>Ecdysozoa</taxon>
        <taxon>Nematoda</taxon>
        <taxon>Chromadorea</taxon>
        <taxon>Rhabditida</taxon>
        <taxon>Rhabditina</taxon>
        <taxon>Diplogasteromorpha</taxon>
        <taxon>Diplogasteroidea</taxon>
        <taxon>Neodiplogasteridae</taxon>
        <taxon>Pristionchus</taxon>
    </lineage>
</organism>